<name>A0A0F9B9I9_9ZZZZ</name>
<dbReference type="EMBL" id="LAZR01042048">
    <property type="protein sequence ID" value="KKL10472.1"/>
    <property type="molecule type" value="Genomic_DNA"/>
</dbReference>
<protein>
    <submittedName>
        <fullName evidence="1">Uncharacterized protein</fullName>
    </submittedName>
</protein>
<comment type="caution">
    <text evidence="1">The sequence shown here is derived from an EMBL/GenBank/DDBJ whole genome shotgun (WGS) entry which is preliminary data.</text>
</comment>
<evidence type="ECO:0000313" key="1">
    <source>
        <dbReference type="EMBL" id="KKL10472.1"/>
    </source>
</evidence>
<gene>
    <name evidence="1" type="ORF">LCGC14_2555500</name>
</gene>
<dbReference type="AlphaFoldDB" id="A0A0F9B9I9"/>
<sequence>MGGKENVRGILLQTIICVLDLFNKENDWIHVSLEPDINAEKVDILWDYIDGKKKVVQVKSKQTSIRMSLADNWATQLENDYMADSYELILIGPCEPQLTKKKSIGKVFLKIKNLDIDNLLHTASFSLGLYLERRGMHPFSSDVKITIIEALITILSLCFSSAYNSSFLSF</sequence>
<accession>A0A0F9B9I9</accession>
<reference evidence="1" key="1">
    <citation type="journal article" date="2015" name="Nature">
        <title>Complex archaea that bridge the gap between prokaryotes and eukaryotes.</title>
        <authorList>
            <person name="Spang A."/>
            <person name="Saw J.H."/>
            <person name="Jorgensen S.L."/>
            <person name="Zaremba-Niedzwiedzka K."/>
            <person name="Martijn J."/>
            <person name="Lind A.E."/>
            <person name="van Eijk R."/>
            <person name="Schleper C."/>
            <person name="Guy L."/>
            <person name="Ettema T.J."/>
        </authorList>
    </citation>
    <scope>NUCLEOTIDE SEQUENCE</scope>
</reference>
<proteinExistence type="predicted"/>
<organism evidence="1">
    <name type="scientific">marine sediment metagenome</name>
    <dbReference type="NCBI Taxonomy" id="412755"/>
    <lineage>
        <taxon>unclassified sequences</taxon>
        <taxon>metagenomes</taxon>
        <taxon>ecological metagenomes</taxon>
    </lineage>
</organism>